<dbReference type="InterPro" id="IPR036388">
    <property type="entry name" value="WH-like_DNA-bd_sf"/>
</dbReference>
<dbReference type="Gene3D" id="1.10.10.10">
    <property type="entry name" value="Winged helix-like DNA-binding domain superfamily/Winged helix DNA-binding domain"/>
    <property type="match status" value="1"/>
</dbReference>
<keyword evidence="13" id="KW-1185">Reference proteome</keyword>
<dbReference type="PANTHER" id="PTHR10015:SF427">
    <property type="entry name" value="HEAT SHOCK FACTOR PROTEIN"/>
    <property type="match status" value="1"/>
</dbReference>
<dbReference type="SMART" id="SM00415">
    <property type="entry name" value="HSF"/>
    <property type="match status" value="1"/>
</dbReference>
<evidence type="ECO:0000256" key="6">
    <source>
        <dbReference type="ARBA" id="ARBA00023159"/>
    </source>
</evidence>
<dbReference type="PROSITE" id="PS00434">
    <property type="entry name" value="HSF_DOMAIN"/>
    <property type="match status" value="1"/>
</dbReference>
<gene>
    <name evidence="12" type="ORF">L798_00647</name>
</gene>
<dbReference type="PRINTS" id="PR00056">
    <property type="entry name" value="HSFDOMAIN"/>
</dbReference>
<dbReference type="InParanoid" id="A0A067QXF1"/>
<evidence type="ECO:0000259" key="11">
    <source>
        <dbReference type="PROSITE" id="PS00434"/>
    </source>
</evidence>
<comment type="subcellular location">
    <subcellularLocation>
        <location evidence="1">Nucleus</location>
    </subcellularLocation>
</comment>
<proteinExistence type="inferred from homology"/>
<evidence type="ECO:0000256" key="3">
    <source>
        <dbReference type="ARBA" id="ARBA00023015"/>
    </source>
</evidence>
<name>A0A067QXF1_ZOONE</name>
<evidence type="ECO:0000313" key="12">
    <source>
        <dbReference type="EMBL" id="KDR09427.1"/>
    </source>
</evidence>
<evidence type="ECO:0000313" key="13">
    <source>
        <dbReference type="Proteomes" id="UP000027135"/>
    </source>
</evidence>
<keyword evidence="7" id="KW-0804">Transcription</keyword>
<evidence type="ECO:0000256" key="8">
    <source>
        <dbReference type="ARBA" id="ARBA00023242"/>
    </source>
</evidence>
<feature type="domain" description="HSF-type DNA-binding" evidence="11">
    <location>
        <begin position="53"/>
        <end position="77"/>
    </location>
</feature>
<dbReference type="FunCoup" id="A0A067QXF1">
    <property type="interactions" value="146"/>
</dbReference>
<dbReference type="GO" id="GO:0043565">
    <property type="term" value="F:sequence-specific DNA binding"/>
    <property type="evidence" value="ECO:0007669"/>
    <property type="project" value="InterPro"/>
</dbReference>
<dbReference type="Pfam" id="PF00447">
    <property type="entry name" value="HSF_DNA-bind"/>
    <property type="match status" value="1"/>
</dbReference>
<dbReference type="EMBL" id="KK853244">
    <property type="protein sequence ID" value="KDR09427.1"/>
    <property type="molecule type" value="Genomic_DNA"/>
</dbReference>
<evidence type="ECO:0000256" key="7">
    <source>
        <dbReference type="ARBA" id="ARBA00023163"/>
    </source>
</evidence>
<dbReference type="eggNOG" id="KOG0627">
    <property type="taxonomic scope" value="Eukaryota"/>
</dbReference>
<keyword evidence="8" id="KW-0539">Nucleus</keyword>
<organism evidence="12 13">
    <name type="scientific">Zootermopsis nevadensis</name>
    <name type="common">Dampwood termite</name>
    <dbReference type="NCBI Taxonomy" id="136037"/>
    <lineage>
        <taxon>Eukaryota</taxon>
        <taxon>Metazoa</taxon>
        <taxon>Ecdysozoa</taxon>
        <taxon>Arthropoda</taxon>
        <taxon>Hexapoda</taxon>
        <taxon>Insecta</taxon>
        <taxon>Pterygota</taxon>
        <taxon>Neoptera</taxon>
        <taxon>Polyneoptera</taxon>
        <taxon>Dictyoptera</taxon>
        <taxon>Blattodea</taxon>
        <taxon>Blattoidea</taxon>
        <taxon>Termitoidae</taxon>
        <taxon>Termopsidae</taxon>
        <taxon>Zootermopsis</taxon>
    </lineage>
</organism>
<evidence type="ECO:0000256" key="5">
    <source>
        <dbReference type="ARBA" id="ARBA00023125"/>
    </source>
</evidence>
<dbReference type="PANTHER" id="PTHR10015">
    <property type="entry name" value="HEAT SHOCK TRANSCRIPTION FACTOR"/>
    <property type="match status" value="1"/>
</dbReference>
<dbReference type="SUPFAM" id="SSF46785">
    <property type="entry name" value="Winged helix' DNA-binding domain"/>
    <property type="match status" value="1"/>
</dbReference>
<reference evidence="12 13" key="1">
    <citation type="journal article" date="2014" name="Nat. Commun.">
        <title>Molecular traces of alternative social organization in a termite genome.</title>
        <authorList>
            <person name="Terrapon N."/>
            <person name="Li C."/>
            <person name="Robertson H.M."/>
            <person name="Ji L."/>
            <person name="Meng X."/>
            <person name="Booth W."/>
            <person name="Chen Z."/>
            <person name="Childers C.P."/>
            <person name="Glastad K.M."/>
            <person name="Gokhale K."/>
            <person name="Gowin J."/>
            <person name="Gronenberg W."/>
            <person name="Hermansen R.A."/>
            <person name="Hu H."/>
            <person name="Hunt B.G."/>
            <person name="Huylmans A.K."/>
            <person name="Khalil S.M."/>
            <person name="Mitchell R.D."/>
            <person name="Munoz-Torres M.C."/>
            <person name="Mustard J.A."/>
            <person name="Pan H."/>
            <person name="Reese J.T."/>
            <person name="Scharf M.E."/>
            <person name="Sun F."/>
            <person name="Vogel H."/>
            <person name="Xiao J."/>
            <person name="Yang W."/>
            <person name="Yang Z."/>
            <person name="Yang Z."/>
            <person name="Zhou J."/>
            <person name="Zhu J."/>
            <person name="Brent C.S."/>
            <person name="Elsik C.G."/>
            <person name="Goodisman M.A."/>
            <person name="Liberles D.A."/>
            <person name="Roe R.M."/>
            <person name="Vargo E.L."/>
            <person name="Vilcinskas A."/>
            <person name="Wang J."/>
            <person name="Bornberg-Bauer E."/>
            <person name="Korb J."/>
            <person name="Zhang G."/>
            <person name="Liebig J."/>
        </authorList>
    </citation>
    <scope>NUCLEOTIDE SEQUENCE [LARGE SCALE GENOMIC DNA]</scope>
    <source>
        <tissue evidence="12">Whole organism</tissue>
    </source>
</reference>
<keyword evidence="3" id="KW-0805">Transcription regulation</keyword>
<feature type="region of interest" description="Disordered" evidence="10">
    <location>
        <begin position="641"/>
        <end position="660"/>
    </location>
</feature>
<dbReference type="GO" id="GO:0005634">
    <property type="term" value="C:nucleus"/>
    <property type="evidence" value="ECO:0007669"/>
    <property type="project" value="UniProtKB-SubCell"/>
</dbReference>
<dbReference type="GO" id="GO:0003700">
    <property type="term" value="F:DNA-binding transcription factor activity"/>
    <property type="evidence" value="ECO:0007669"/>
    <property type="project" value="InterPro"/>
</dbReference>
<evidence type="ECO:0000256" key="9">
    <source>
        <dbReference type="RuleBase" id="RU004020"/>
    </source>
</evidence>
<keyword evidence="5" id="KW-0238">DNA-binding</keyword>
<comment type="similarity">
    <text evidence="2 9">Belongs to the HSF family.</text>
</comment>
<dbReference type="STRING" id="136037.A0A067QXF1"/>
<dbReference type="AlphaFoldDB" id="A0A067QXF1"/>
<evidence type="ECO:0000256" key="4">
    <source>
        <dbReference type="ARBA" id="ARBA00023016"/>
    </source>
</evidence>
<dbReference type="InterPro" id="IPR036390">
    <property type="entry name" value="WH_DNA-bd_sf"/>
</dbReference>
<dbReference type="Proteomes" id="UP000027135">
    <property type="component" value="Unassembled WGS sequence"/>
</dbReference>
<protein>
    <submittedName>
        <fullName evidence="12">Heat shock factor protein</fullName>
    </submittedName>
</protein>
<keyword evidence="6" id="KW-0010">Activator</keyword>
<evidence type="ECO:0000256" key="10">
    <source>
        <dbReference type="SAM" id="MobiDB-lite"/>
    </source>
</evidence>
<dbReference type="InterPro" id="IPR000232">
    <property type="entry name" value="HSF_DNA-bd"/>
</dbReference>
<evidence type="ECO:0000256" key="1">
    <source>
        <dbReference type="ARBA" id="ARBA00004123"/>
    </source>
</evidence>
<sequence>MRSVEELGTNVPAFLAKLWNIVEDPETNDLICWSPAGTSFFIRNQARFSRELLPLYYKHNNMASFVRQLNMYGFHKVVSIECGGLRVDKDEMEFAHQCFLMGHPYLLQHIKRKIPTSKIEEGCTNSKPELMNKVLADVKIMKGRQDTLDSQLNAMKRENEVLWREVAILRQKHRKQQQIVNKLIQFLVTMVQSSRNGGIGVKRHYPLMLNDTSHRPSKISQLSAELSNLNSNLITHSPTGPVIHELDAPELLEGCEANPGEIPTAEPFLPSDFCSIVITDDAEKQNSTACLKPNEQLPGNSDCVTIIPDTEVLLEVAEECPLSPSLLLTASPMDVNSVIGIPKLSKFKGRARVNSNENKKRRSKIINSDAKKSVGADSVTPDTYTKALSTAAEGGIDFLDVVMPTTVEILEKDTNNEAEIDVEVGEDLLNPDRLAAATDVAISGITSVAAAGEDKSYTPVDSLVSAVSRSSFDEVLPVSDVTNSKCASTYLVDSAVLGNDASSSAKLNTSDLMGFKQKASTSHDEDGSPSNMVLACTGVNSEENCMDGSELDSHVDCMQNDLDSLRELLKGEGYSLDANTLLGVCASIPAFEQDFLKLFGEDPFSATSFENLTGDRDMQVTSGSELATYSSNLLDMADMFGDSETGELGSPSTPESSKVMDITLSELNTPQMSIASPSTKKK</sequence>
<dbReference type="OrthoDB" id="60033at2759"/>
<dbReference type="FunFam" id="1.10.10.10:FF:000027">
    <property type="entry name" value="Heat shock transcription factor 1"/>
    <property type="match status" value="1"/>
</dbReference>
<dbReference type="Pfam" id="PF06546">
    <property type="entry name" value="Vert_HS_TF"/>
    <property type="match status" value="1"/>
</dbReference>
<dbReference type="InterPro" id="IPR010542">
    <property type="entry name" value="Vert_HSTF_C"/>
</dbReference>
<keyword evidence="4 12" id="KW-0346">Stress response</keyword>
<evidence type="ECO:0000256" key="2">
    <source>
        <dbReference type="ARBA" id="ARBA00006403"/>
    </source>
</evidence>
<feature type="region of interest" description="Disordered" evidence="10">
    <location>
        <begin position="352"/>
        <end position="378"/>
    </location>
</feature>
<accession>A0A067QXF1</accession>